<organism evidence="2 3">
    <name type="scientific">Aedes albopictus</name>
    <name type="common">Asian tiger mosquito</name>
    <name type="synonym">Stegomyia albopicta</name>
    <dbReference type="NCBI Taxonomy" id="7160"/>
    <lineage>
        <taxon>Eukaryota</taxon>
        <taxon>Metazoa</taxon>
        <taxon>Ecdysozoa</taxon>
        <taxon>Arthropoda</taxon>
        <taxon>Hexapoda</taxon>
        <taxon>Insecta</taxon>
        <taxon>Pterygota</taxon>
        <taxon>Neoptera</taxon>
        <taxon>Endopterygota</taxon>
        <taxon>Diptera</taxon>
        <taxon>Nematocera</taxon>
        <taxon>Culicoidea</taxon>
        <taxon>Culicidae</taxon>
        <taxon>Culicinae</taxon>
        <taxon>Aedini</taxon>
        <taxon>Aedes</taxon>
        <taxon>Stegomyia</taxon>
    </lineage>
</organism>
<dbReference type="GeneID" id="109424246"/>
<feature type="compositionally biased region" description="Low complexity" evidence="1">
    <location>
        <begin position="451"/>
        <end position="475"/>
    </location>
</feature>
<evidence type="ECO:0000313" key="3">
    <source>
        <dbReference type="Proteomes" id="UP000069940"/>
    </source>
</evidence>
<dbReference type="RefSeq" id="XP_062704297.1">
    <property type="nucleotide sequence ID" value="XM_062848313.1"/>
</dbReference>
<feature type="compositionally biased region" description="Low complexity" evidence="1">
    <location>
        <begin position="66"/>
        <end position="82"/>
    </location>
</feature>
<feature type="region of interest" description="Disordered" evidence="1">
    <location>
        <begin position="22"/>
        <end position="86"/>
    </location>
</feature>
<feature type="compositionally biased region" description="Low complexity" evidence="1">
    <location>
        <begin position="35"/>
        <end position="59"/>
    </location>
</feature>
<sequence>MLFKYDNLLNKKPSTHLHAYHHIAPSPIGTPSRPPSTAASSSSAASSASSSITTRPTSSVIALRPQSRQSQSSRQTVTSKSSEPGSINLFRFHPLRTLQFLTLELMSKLKALDLEASSPSASGSPELKQLYKISKEILTVVKILTKREDEDHKPTGNCKRCEKAKLVTPSNNGGEGDGDGTKQPTEQFQPESSNPNPTTTEPPTEPHQQRRRLEGEIKRLQTMISDKQTLQDGRIVDLNRKLQEATSRCRRLKHTRNESEKRLLYALVENERLRFLLKTQASTITTLKSDFSVIENLTHQQIDLLPDRNTRSPLSNAACHNTSATRGEEHDNKASTNPISSAIIDNHHCNYRHPSGSAAIPSSSPSLSPSCTRLTSAVTSDDDCYLGPGMQQQQSSNADTTTTTTSTQENPDACMVAAVVAEKLRKLRRHYGFKNIAEKESDDGNDANDLSHSSPTSSSRFCSSSTPTTTEPLSVPLKTTKTLDDNILDAAAAGAAALRCKPLPPPQGCKRGAAIREKGAKNGSHFKSAPPKSSAAPPPPEKLKSSKSMPSSIEFV</sequence>
<evidence type="ECO:0000313" key="2">
    <source>
        <dbReference type="EnsemblMetazoa" id="AALFPA23_013837.P20066"/>
    </source>
</evidence>
<evidence type="ECO:0000256" key="1">
    <source>
        <dbReference type="SAM" id="MobiDB-lite"/>
    </source>
</evidence>
<feature type="region of interest" description="Disordered" evidence="1">
    <location>
        <begin position="501"/>
        <end position="556"/>
    </location>
</feature>
<name>A0ABM1Z0I2_AEDAL</name>
<feature type="compositionally biased region" description="Low complexity" evidence="1">
    <location>
        <begin position="391"/>
        <end position="408"/>
    </location>
</feature>
<keyword evidence="3" id="KW-1185">Reference proteome</keyword>
<feature type="region of interest" description="Disordered" evidence="1">
    <location>
        <begin position="149"/>
        <end position="211"/>
    </location>
</feature>
<feature type="compositionally biased region" description="Basic and acidic residues" evidence="1">
    <location>
        <begin position="149"/>
        <end position="165"/>
    </location>
</feature>
<protein>
    <submittedName>
        <fullName evidence="2">Uncharacterized protein</fullName>
    </submittedName>
</protein>
<reference evidence="3" key="1">
    <citation type="journal article" date="2015" name="Proc. Natl. Acad. Sci. U.S.A.">
        <title>Genome sequence of the Asian Tiger mosquito, Aedes albopictus, reveals insights into its biology, genetics, and evolution.</title>
        <authorList>
            <person name="Chen X.G."/>
            <person name="Jiang X."/>
            <person name="Gu J."/>
            <person name="Xu M."/>
            <person name="Wu Y."/>
            <person name="Deng Y."/>
            <person name="Zhang C."/>
            <person name="Bonizzoni M."/>
            <person name="Dermauw W."/>
            <person name="Vontas J."/>
            <person name="Armbruster P."/>
            <person name="Huang X."/>
            <person name="Yang Y."/>
            <person name="Zhang H."/>
            <person name="He W."/>
            <person name="Peng H."/>
            <person name="Liu Y."/>
            <person name="Wu K."/>
            <person name="Chen J."/>
            <person name="Lirakis M."/>
            <person name="Topalis P."/>
            <person name="Van Leeuwen T."/>
            <person name="Hall A.B."/>
            <person name="Jiang X."/>
            <person name="Thorpe C."/>
            <person name="Mueller R.L."/>
            <person name="Sun C."/>
            <person name="Waterhouse R.M."/>
            <person name="Yan G."/>
            <person name="Tu Z.J."/>
            <person name="Fang X."/>
            <person name="James A.A."/>
        </authorList>
    </citation>
    <scope>NUCLEOTIDE SEQUENCE [LARGE SCALE GENOMIC DNA]</scope>
    <source>
        <strain evidence="3">Foshan</strain>
    </source>
</reference>
<feature type="compositionally biased region" description="Low complexity" evidence="1">
    <location>
        <begin position="546"/>
        <end position="556"/>
    </location>
</feature>
<feature type="region of interest" description="Disordered" evidence="1">
    <location>
        <begin position="439"/>
        <end position="475"/>
    </location>
</feature>
<dbReference type="Proteomes" id="UP000069940">
    <property type="component" value="Unassembled WGS sequence"/>
</dbReference>
<dbReference type="EnsemblMetazoa" id="AALFPA23_013837.R20066">
    <property type="protein sequence ID" value="AALFPA23_013837.P20066"/>
    <property type="gene ID" value="AALFPA23_013837"/>
</dbReference>
<feature type="region of interest" description="Disordered" evidence="1">
    <location>
        <begin position="354"/>
        <end position="409"/>
    </location>
</feature>
<accession>A0ABM1Z0I2</accession>
<feature type="compositionally biased region" description="Low complexity" evidence="1">
    <location>
        <begin position="190"/>
        <end position="202"/>
    </location>
</feature>
<reference evidence="2" key="2">
    <citation type="submission" date="2025-05" db="UniProtKB">
        <authorList>
            <consortium name="EnsemblMetazoa"/>
        </authorList>
    </citation>
    <scope>IDENTIFICATION</scope>
    <source>
        <strain evidence="2">Foshan</strain>
    </source>
</reference>
<proteinExistence type="predicted"/>
<feature type="compositionally biased region" description="Low complexity" evidence="1">
    <location>
        <begin position="354"/>
        <end position="370"/>
    </location>
</feature>